<accession>A0ABW4VKL1</accession>
<protein>
    <submittedName>
        <fullName evidence="1">DUF6577 family protein</fullName>
    </submittedName>
</protein>
<dbReference type="Proteomes" id="UP001597361">
    <property type="component" value="Unassembled WGS sequence"/>
</dbReference>
<reference evidence="2" key="1">
    <citation type="journal article" date="2019" name="Int. J. Syst. Evol. Microbiol.">
        <title>The Global Catalogue of Microorganisms (GCM) 10K type strain sequencing project: providing services to taxonomists for standard genome sequencing and annotation.</title>
        <authorList>
            <consortium name="The Broad Institute Genomics Platform"/>
            <consortium name="The Broad Institute Genome Sequencing Center for Infectious Disease"/>
            <person name="Wu L."/>
            <person name="Ma J."/>
        </authorList>
    </citation>
    <scope>NUCLEOTIDE SEQUENCE [LARGE SCALE GENOMIC DNA]</scope>
    <source>
        <strain evidence="2">CGMCC 1.15180</strain>
    </source>
</reference>
<gene>
    <name evidence="1" type="ORF">ACFSKL_10275</name>
</gene>
<evidence type="ECO:0000313" key="1">
    <source>
        <dbReference type="EMBL" id="MFD2035179.1"/>
    </source>
</evidence>
<comment type="caution">
    <text evidence="1">The sequence shown here is derived from an EMBL/GenBank/DDBJ whole genome shotgun (WGS) entry which is preliminary data.</text>
</comment>
<proteinExistence type="predicted"/>
<dbReference type="InterPro" id="IPR046484">
    <property type="entry name" value="DUF6577"/>
</dbReference>
<organism evidence="1 2">
    <name type="scientific">Belliella marina</name>
    <dbReference type="NCBI Taxonomy" id="1644146"/>
    <lineage>
        <taxon>Bacteria</taxon>
        <taxon>Pseudomonadati</taxon>
        <taxon>Bacteroidota</taxon>
        <taxon>Cytophagia</taxon>
        <taxon>Cytophagales</taxon>
        <taxon>Cyclobacteriaceae</taxon>
        <taxon>Belliella</taxon>
    </lineage>
</organism>
<dbReference type="Pfam" id="PF20217">
    <property type="entry name" value="DUF6577"/>
    <property type="match status" value="1"/>
</dbReference>
<sequence>MLIDVYRNAVTCCAIRGSEMKTLFENALKRYQINFTKLISFARRENKEEQIKSYLENNFDESVKDILR</sequence>
<dbReference type="EMBL" id="JBHUHR010000027">
    <property type="protein sequence ID" value="MFD2035179.1"/>
    <property type="molecule type" value="Genomic_DNA"/>
</dbReference>
<name>A0ABW4VKL1_9BACT</name>
<evidence type="ECO:0000313" key="2">
    <source>
        <dbReference type="Proteomes" id="UP001597361"/>
    </source>
</evidence>
<dbReference type="RefSeq" id="WP_376886030.1">
    <property type="nucleotide sequence ID" value="NZ_JBHUHR010000027.1"/>
</dbReference>
<keyword evidence="2" id="KW-1185">Reference proteome</keyword>